<protein>
    <submittedName>
        <fullName evidence="1">Uncharacterized protein DUF2750</fullName>
    </submittedName>
</protein>
<dbReference type="AlphaFoldDB" id="A0A3M0A889"/>
<keyword evidence="2" id="KW-1185">Reference proteome</keyword>
<accession>A0A3M0A889</accession>
<proteinExistence type="predicted"/>
<dbReference type="EMBL" id="REFJ01000002">
    <property type="protein sequence ID" value="RMA81030.1"/>
    <property type="molecule type" value="Genomic_DNA"/>
</dbReference>
<sequence>MLTDNSHDNFEIFLQQIVSTGSVWTLKNDDGFAVVGSERFPDGEVIPFWSEKAFVEAVLTDDWASFEVVEIALEGFVEEWLEGMHEDEFLVGVNWTEALEGVEIEPMDLADQIDSLLDDIE</sequence>
<dbReference type="Pfam" id="PF11042">
    <property type="entry name" value="DUF2750"/>
    <property type="match status" value="1"/>
</dbReference>
<dbReference type="Proteomes" id="UP000267187">
    <property type="component" value="Unassembled WGS sequence"/>
</dbReference>
<organism evidence="1 2">
    <name type="scientific">Umboniibacter marinipuniceus</name>
    <dbReference type="NCBI Taxonomy" id="569599"/>
    <lineage>
        <taxon>Bacteria</taxon>
        <taxon>Pseudomonadati</taxon>
        <taxon>Pseudomonadota</taxon>
        <taxon>Gammaproteobacteria</taxon>
        <taxon>Cellvibrionales</taxon>
        <taxon>Cellvibrionaceae</taxon>
        <taxon>Umboniibacter</taxon>
    </lineage>
</organism>
<name>A0A3M0A889_9GAMM</name>
<dbReference type="OrthoDB" id="5916942at2"/>
<comment type="caution">
    <text evidence="1">The sequence shown here is derived from an EMBL/GenBank/DDBJ whole genome shotgun (WGS) entry which is preliminary data.</text>
</comment>
<reference evidence="1 2" key="1">
    <citation type="submission" date="2018-10" db="EMBL/GenBank/DDBJ databases">
        <title>Genomic Encyclopedia of Type Strains, Phase IV (KMG-IV): sequencing the most valuable type-strain genomes for metagenomic binning, comparative biology and taxonomic classification.</title>
        <authorList>
            <person name="Goeker M."/>
        </authorList>
    </citation>
    <scope>NUCLEOTIDE SEQUENCE [LARGE SCALE GENOMIC DNA]</scope>
    <source>
        <strain evidence="1 2">DSM 25080</strain>
    </source>
</reference>
<evidence type="ECO:0000313" key="2">
    <source>
        <dbReference type="Proteomes" id="UP000267187"/>
    </source>
</evidence>
<evidence type="ECO:0000313" key="1">
    <source>
        <dbReference type="EMBL" id="RMA81030.1"/>
    </source>
</evidence>
<gene>
    <name evidence="1" type="ORF">DFR27_0820</name>
</gene>
<dbReference type="RefSeq" id="WP_121876196.1">
    <property type="nucleotide sequence ID" value="NZ_REFJ01000002.1"/>
</dbReference>
<dbReference type="InterPro" id="IPR021284">
    <property type="entry name" value="DUF2750"/>
</dbReference>